<comment type="pathway">
    <text evidence="6">Cofactor biosynthesis; adenosylcobalamin biosynthesis; adenosylcobalamin from cob(II)yrinate a,c-diamide: step 5/7.</text>
</comment>
<evidence type="ECO:0000256" key="12">
    <source>
        <dbReference type="ARBA" id="ARBA00022741"/>
    </source>
</evidence>
<comment type="similarity">
    <text evidence="7">Belongs to the CobU/CobP family.</text>
</comment>
<keyword evidence="10" id="KW-0169">Cobalamin biosynthesis</keyword>
<organism evidence="19 20">
    <name type="scientific">Mycolicibacterium austroafricanum</name>
    <name type="common">Mycobacterium austroafricanum</name>
    <dbReference type="NCBI Taxonomy" id="39687"/>
    <lineage>
        <taxon>Bacteria</taxon>
        <taxon>Bacillati</taxon>
        <taxon>Actinomycetota</taxon>
        <taxon>Actinomycetes</taxon>
        <taxon>Mycobacteriales</taxon>
        <taxon>Mycobacteriaceae</taxon>
        <taxon>Mycolicibacterium</taxon>
    </lineage>
</organism>
<evidence type="ECO:0000256" key="14">
    <source>
        <dbReference type="ARBA" id="ARBA00022840"/>
    </source>
</evidence>
<evidence type="ECO:0000256" key="7">
    <source>
        <dbReference type="ARBA" id="ARBA00007490"/>
    </source>
</evidence>
<evidence type="ECO:0000256" key="9">
    <source>
        <dbReference type="ARBA" id="ARBA00012523"/>
    </source>
</evidence>
<dbReference type="EC" id="2.7.7.62" evidence="9"/>
<evidence type="ECO:0000256" key="13">
    <source>
        <dbReference type="ARBA" id="ARBA00022777"/>
    </source>
</evidence>
<gene>
    <name evidence="19" type="primary">cobU</name>
    <name evidence="19" type="ORF">QYF68_02565</name>
</gene>
<proteinExistence type="inferred from homology"/>
<sequence length="175" mass="18714">MMILVTGGVRSGKSRHAEALLSDARQVTYLAPGRPADGSDPDWDARVAGHRTRRPAHWQTVETADVAAAVRDADGAVLVDCLGTWLTAVLDRNNLWDKGSREVHDAVDARLTALCAALTARREAVVVVTNEVGLGVVPSHRSGVLFRDLLGTANQRVAAVCDEVHLVIAGRVLKI</sequence>
<dbReference type="Pfam" id="PF02283">
    <property type="entry name" value="CobU"/>
    <property type="match status" value="1"/>
</dbReference>
<dbReference type="GO" id="GO:0043752">
    <property type="term" value="F:adenosylcobinamide kinase activity"/>
    <property type="evidence" value="ECO:0007669"/>
    <property type="project" value="UniProtKB-EC"/>
</dbReference>
<dbReference type="CDD" id="cd00544">
    <property type="entry name" value="CobU"/>
    <property type="match status" value="1"/>
</dbReference>
<comment type="catalytic activity">
    <reaction evidence="1">
        <text>adenosylcob(III)inamide + ATP = adenosylcob(III)inamide phosphate + ADP + H(+)</text>
        <dbReference type="Rhea" id="RHEA:15769"/>
        <dbReference type="ChEBI" id="CHEBI:2480"/>
        <dbReference type="ChEBI" id="CHEBI:15378"/>
        <dbReference type="ChEBI" id="CHEBI:30616"/>
        <dbReference type="ChEBI" id="CHEBI:58502"/>
        <dbReference type="ChEBI" id="CHEBI:456216"/>
        <dbReference type="EC" id="2.7.1.156"/>
    </reaction>
</comment>
<evidence type="ECO:0000256" key="11">
    <source>
        <dbReference type="ARBA" id="ARBA00022679"/>
    </source>
</evidence>
<keyword evidence="14" id="KW-0067">ATP-binding</keyword>
<comment type="pathway">
    <text evidence="5">Cofactor biosynthesis; adenosylcobalamin biosynthesis; adenosylcobalamin from cob(II)yrinate a,c-diamide: step 6/7.</text>
</comment>
<evidence type="ECO:0000256" key="6">
    <source>
        <dbReference type="ARBA" id="ARBA00005159"/>
    </source>
</evidence>
<dbReference type="NCBIfam" id="NF004469">
    <property type="entry name" value="PRK05800.1"/>
    <property type="match status" value="1"/>
</dbReference>
<evidence type="ECO:0000256" key="3">
    <source>
        <dbReference type="ARBA" id="ARBA00001522"/>
    </source>
</evidence>
<evidence type="ECO:0000256" key="15">
    <source>
        <dbReference type="ARBA" id="ARBA00023134"/>
    </source>
</evidence>
<dbReference type="PIRSF" id="PIRSF006135">
    <property type="entry name" value="CobU"/>
    <property type="match status" value="1"/>
</dbReference>
<dbReference type="PANTHER" id="PTHR34848">
    <property type="match status" value="1"/>
</dbReference>
<evidence type="ECO:0000256" key="1">
    <source>
        <dbReference type="ARBA" id="ARBA00000312"/>
    </source>
</evidence>
<accession>A0ABT8H7G3</accession>
<keyword evidence="11 19" id="KW-0808">Transferase</keyword>
<evidence type="ECO:0000256" key="2">
    <source>
        <dbReference type="ARBA" id="ARBA00000711"/>
    </source>
</evidence>
<keyword evidence="12" id="KW-0547">Nucleotide-binding</keyword>
<reference evidence="19" key="1">
    <citation type="submission" date="2023-07" db="EMBL/GenBank/DDBJ databases">
        <title>Degradation of tert-butanol by M. austroafricanum TBA100.</title>
        <authorList>
            <person name="Helbich S."/>
            <person name="Vainshtein Y."/>
        </authorList>
    </citation>
    <scope>NUCLEOTIDE SEQUENCE</scope>
    <source>
        <strain evidence="19">TBA100</strain>
    </source>
</reference>
<feature type="region of interest" description="Disordered" evidence="18">
    <location>
        <begin position="31"/>
        <end position="52"/>
    </location>
</feature>
<comment type="catalytic activity">
    <reaction evidence="3">
        <text>adenosylcob(III)inamide + GTP = adenosylcob(III)inamide phosphate + GDP + H(+)</text>
        <dbReference type="Rhea" id="RHEA:15765"/>
        <dbReference type="ChEBI" id="CHEBI:2480"/>
        <dbReference type="ChEBI" id="CHEBI:15378"/>
        <dbReference type="ChEBI" id="CHEBI:37565"/>
        <dbReference type="ChEBI" id="CHEBI:58189"/>
        <dbReference type="ChEBI" id="CHEBI:58502"/>
        <dbReference type="EC" id="2.7.1.156"/>
    </reaction>
</comment>
<dbReference type="GO" id="GO:0008820">
    <property type="term" value="F:cobinamide phosphate guanylyltransferase activity"/>
    <property type="evidence" value="ECO:0007669"/>
    <property type="project" value="UniProtKB-EC"/>
</dbReference>
<protein>
    <recommendedName>
        <fullName evidence="16">Adenosylcobinamide kinase</fullName>
        <ecNumber evidence="8">2.7.1.156</ecNumber>
        <ecNumber evidence="9">2.7.7.62</ecNumber>
    </recommendedName>
    <alternativeName>
        <fullName evidence="17">Adenosylcobinamide-phosphate guanylyltransferase</fullName>
    </alternativeName>
</protein>
<name>A0ABT8H7G3_MYCAO</name>
<evidence type="ECO:0000256" key="5">
    <source>
        <dbReference type="ARBA" id="ARBA00004692"/>
    </source>
</evidence>
<dbReference type="InterPro" id="IPR027417">
    <property type="entry name" value="P-loop_NTPase"/>
</dbReference>
<evidence type="ECO:0000256" key="17">
    <source>
        <dbReference type="ARBA" id="ARBA00030571"/>
    </source>
</evidence>
<evidence type="ECO:0000256" key="4">
    <source>
        <dbReference type="ARBA" id="ARBA00003889"/>
    </source>
</evidence>
<dbReference type="Gene3D" id="3.40.50.300">
    <property type="entry name" value="P-loop containing nucleotide triphosphate hydrolases"/>
    <property type="match status" value="1"/>
</dbReference>
<evidence type="ECO:0000256" key="18">
    <source>
        <dbReference type="SAM" id="MobiDB-lite"/>
    </source>
</evidence>
<comment type="function">
    <text evidence="4">Catalyzes ATP-dependent phosphorylation of adenosylcobinamide and addition of GMP to adenosylcobinamide phosphate.</text>
</comment>
<keyword evidence="15" id="KW-0342">GTP-binding</keyword>
<comment type="catalytic activity">
    <reaction evidence="2">
        <text>adenosylcob(III)inamide phosphate + GTP + H(+) = adenosylcob(III)inamide-GDP + diphosphate</text>
        <dbReference type="Rhea" id="RHEA:22712"/>
        <dbReference type="ChEBI" id="CHEBI:15378"/>
        <dbReference type="ChEBI" id="CHEBI:33019"/>
        <dbReference type="ChEBI" id="CHEBI:37565"/>
        <dbReference type="ChEBI" id="CHEBI:58502"/>
        <dbReference type="ChEBI" id="CHEBI:60487"/>
        <dbReference type="EC" id="2.7.7.62"/>
    </reaction>
</comment>
<dbReference type="PANTHER" id="PTHR34848:SF1">
    <property type="entry name" value="BIFUNCTIONAL ADENOSYLCOBALAMIN BIOSYNTHESIS PROTEIN COBU"/>
    <property type="match status" value="1"/>
</dbReference>
<evidence type="ECO:0000256" key="10">
    <source>
        <dbReference type="ARBA" id="ARBA00022573"/>
    </source>
</evidence>
<keyword evidence="19" id="KW-0548">Nucleotidyltransferase</keyword>
<evidence type="ECO:0000256" key="16">
    <source>
        <dbReference type="ARBA" id="ARBA00029570"/>
    </source>
</evidence>
<dbReference type="SUPFAM" id="SSF52540">
    <property type="entry name" value="P-loop containing nucleoside triphosphate hydrolases"/>
    <property type="match status" value="1"/>
</dbReference>
<evidence type="ECO:0000313" key="20">
    <source>
        <dbReference type="Proteomes" id="UP001172687"/>
    </source>
</evidence>
<dbReference type="InterPro" id="IPR003203">
    <property type="entry name" value="CobU/CobP"/>
</dbReference>
<dbReference type="EC" id="2.7.1.156" evidence="8"/>
<keyword evidence="13 19" id="KW-0418">Kinase</keyword>
<dbReference type="RefSeq" id="WP_011777700.1">
    <property type="nucleotide sequence ID" value="NZ_CP070380.1"/>
</dbReference>
<dbReference type="EMBL" id="JAUHTC010000011">
    <property type="protein sequence ID" value="MDN4516705.1"/>
    <property type="molecule type" value="Genomic_DNA"/>
</dbReference>
<dbReference type="Proteomes" id="UP001172687">
    <property type="component" value="Unassembled WGS sequence"/>
</dbReference>
<keyword evidence="20" id="KW-1185">Reference proteome</keyword>
<evidence type="ECO:0000256" key="8">
    <source>
        <dbReference type="ARBA" id="ARBA00012016"/>
    </source>
</evidence>
<comment type="caution">
    <text evidence="19">The sequence shown here is derived from an EMBL/GenBank/DDBJ whole genome shotgun (WGS) entry which is preliminary data.</text>
</comment>
<evidence type="ECO:0000313" key="19">
    <source>
        <dbReference type="EMBL" id="MDN4516705.1"/>
    </source>
</evidence>